<dbReference type="AlphaFoldDB" id="A0A4U5VLP5"/>
<dbReference type="Gene3D" id="3.90.215.10">
    <property type="entry name" value="Gamma Fibrinogen, chain A, domain 1"/>
    <property type="match status" value="1"/>
</dbReference>
<evidence type="ECO:0000256" key="1">
    <source>
        <dbReference type="ARBA" id="ARBA00023157"/>
    </source>
</evidence>
<dbReference type="CDD" id="cd00087">
    <property type="entry name" value="FReD"/>
    <property type="match status" value="1"/>
</dbReference>
<dbReference type="InterPro" id="IPR002181">
    <property type="entry name" value="Fibrinogen_a/b/g_C_dom"/>
</dbReference>
<dbReference type="EMBL" id="CM014098">
    <property type="protein sequence ID" value="TKS89298.1"/>
    <property type="molecule type" value="Genomic_DNA"/>
</dbReference>
<dbReference type="STRING" id="240159.A0A4U5VLP5"/>
<dbReference type="FunFam" id="3.90.215.10:FF:000001">
    <property type="entry name" value="Tenascin isoform 1"/>
    <property type="match status" value="1"/>
</dbReference>
<dbReference type="GO" id="GO:0005615">
    <property type="term" value="C:extracellular space"/>
    <property type="evidence" value="ECO:0007669"/>
    <property type="project" value="TreeGrafter"/>
</dbReference>
<gene>
    <name evidence="4" type="ORF">D9C73_023423</name>
</gene>
<dbReference type="InterPro" id="IPR036056">
    <property type="entry name" value="Fibrinogen-like_C"/>
</dbReference>
<keyword evidence="1" id="KW-1015">Disulfide bond</keyword>
<proteinExistence type="predicted"/>
<feature type="signal peptide" evidence="2">
    <location>
        <begin position="1"/>
        <end position="25"/>
    </location>
</feature>
<sequence length="245" mass="27592">MTTAPLFQLLSVLLVLGPLWTGCMSQVLPLDCSDIYHHDNSQSSGVYTIYPIGSTSAVQVYCDMESEGGRWTVFQRRMDGTLNFYRPWHQYKTGFGGAAGEYWLGLENLFHLSLRKKSELLVDMEDFEGNKAFARYSSFSVGPESYGYTLHVSGFADGGAGDSMNIHNGMKFTTFDKDQDTHSTDNCARAFLGGFWYRNCHHANPNGVYVWGAEKKHSGVGVNWYSYKGFHYSMKSISMKIRPVK</sequence>
<dbReference type="PANTHER" id="PTHR19143">
    <property type="entry name" value="FIBRINOGEN/TENASCIN/ANGIOPOEITIN"/>
    <property type="match status" value="1"/>
</dbReference>
<evidence type="ECO:0000313" key="4">
    <source>
        <dbReference type="EMBL" id="TKS89298.1"/>
    </source>
</evidence>
<dbReference type="SUPFAM" id="SSF56496">
    <property type="entry name" value="Fibrinogen C-terminal domain-like"/>
    <property type="match status" value="1"/>
</dbReference>
<name>A0A4U5VLP5_COLLU</name>
<feature type="chain" id="PRO_5020254313" evidence="2">
    <location>
        <begin position="26"/>
        <end position="245"/>
    </location>
</feature>
<evidence type="ECO:0000313" key="5">
    <source>
        <dbReference type="Proteomes" id="UP000298787"/>
    </source>
</evidence>
<dbReference type="NCBIfam" id="NF040941">
    <property type="entry name" value="GGGWT_bact"/>
    <property type="match status" value="1"/>
</dbReference>
<dbReference type="InterPro" id="IPR050373">
    <property type="entry name" value="Fibrinogen_C-term_domain"/>
</dbReference>
<dbReference type="PROSITE" id="PS51406">
    <property type="entry name" value="FIBRINOGEN_C_2"/>
    <property type="match status" value="1"/>
</dbReference>
<dbReference type="InterPro" id="IPR014716">
    <property type="entry name" value="Fibrinogen_a/b/g_C_1"/>
</dbReference>
<dbReference type="Pfam" id="PF00147">
    <property type="entry name" value="Fibrinogen_C"/>
    <property type="match status" value="1"/>
</dbReference>
<evidence type="ECO:0000256" key="2">
    <source>
        <dbReference type="SAM" id="SignalP"/>
    </source>
</evidence>
<dbReference type="SMART" id="SM00186">
    <property type="entry name" value="FBG"/>
    <property type="match status" value="1"/>
</dbReference>
<organism evidence="4 5">
    <name type="scientific">Collichthys lucidus</name>
    <name type="common">Big head croaker</name>
    <name type="synonym">Sciaena lucida</name>
    <dbReference type="NCBI Taxonomy" id="240159"/>
    <lineage>
        <taxon>Eukaryota</taxon>
        <taxon>Metazoa</taxon>
        <taxon>Chordata</taxon>
        <taxon>Craniata</taxon>
        <taxon>Vertebrata</taxon>
        <taxon>Euteleostomi</taxon>
        <taxon>Actinopterygii</taxon>
        <taxon>Neopterygii</taxon>
        <taxon>Teleostei</taxon>
        <taxon>Neoteleostei</taxon>
        <taxon>Acanthomorphata</taxon>
        <taxon>Eupercaria</taxon>
        <taxon>Sciaenidae</taxon>
        <taxon>Collichthys</taxon>
    </lineage>
</organism>
<dbReference type="PANTHER" id="PTHR19143:SF225">
    <property type="entry name" value="MICROFIBRIL-ASSOCIATED GLYCOPROTEIN 4"/>
    <property type="match status" value="1"/>
</dbReference>
<keyword evidence="2" id="KW-0732">Signal</keyword>
<reference evidence="4 5" key="1">
    <citation type="submission" date="2019-01" db="EMBL/GenBank/DDBJ databases">
        <title>Genome Assembly of Collichthys lucidus.</title>
        <authorList>
            <person name="Cai M."/>
            <person name="Xiao S."/>
        </authorList>
    </citation>
    <scope>NUCLEOTIDE SEQUENCE [LARGE SCALE GENOMIC DNA]</scope>
    <source>
        <strain evidence="4">JT15FE1705JMU</strain>
        <tissue evidence="4">Muscle</tissue>
    </source>
</reference>
<accession>A0A4U5VLP5</accession>
<protein>
    <submittedName>
        <fullName evidence="4">Microfibril-associated glycoprotein 4 36 kDa microfibril-associated glycoprotein</fullName>
    </submittedName>
</protein>
<keyword evidence="5" id="KW-1185">Reference proteome</keyword>
<dbReference type="GO" id="GO:0048251">
    <property type="term" value="P:elastic fiber assembly"/>
    <property type="evidence" value="ECO:0007669"/>
    <property type="project" value="TreeGrafter"/>
</dbReference>
<evidence type="ECO:0000259" key="3">
    <source>
        <dbReference type="PROSITE" id="PS51406"/>
    </source>
</evidence>
<dbReference type="Proteomes" id="UP000298787">
    <property type="component" value="Chromosome 21"/>
</dbReference>
<feature type="domain" description="Fibrinogen C-terminal" evidence="3">
    <location>
        <begin position="23"/>
        <end position="245"/>
    </location>
</feature>